<evidence type="ECO:0000313" key="2">
    <source>
        <dbReference type="Proteomes" id="UP001589836"/>
    </source>
</evidence>
<dbReference type="EMBL" id="JBHLTP010000003">
    <property type="protein sequence ID" value="MFC0522614.1"/>
    <property type="molecule type" value="Genomic_DNA"/>
</dbReference>
<dbReference type="Gene3D" id="1.10.287.760">
    <property type="entry name" value="YqgQ-like"/>
    <property type="match status" value="1"/>
</dbReference>
<proteinExistence type="predicted"/>
<dbReference type="RefSeq" id="WP_377345135.1">
    <property type="nucleotide sequence ID" value="NZ_JBHLTP010000003.1"/>
</dbReference>
<dbReference type="InterPro" id="IPR023164">
    <property type="entry name" value="YqgQ-like_sf"/>
</dbReference>
<organism evidence="1 2">
    <name type="scientific">Pontibacillus salicampi</name>
    <dbReference type="NCBI Taxonomy" id="1449801"/>
    <lineage>
        <taxon>Bacteria</taxon>
        <taxon>Bacillati</taxon>
        <taxon>Bacillota</taxon>
        <taxon>Bacilli</taxon>
        <taxon>Bacillales</taxon>
        <taxon>Bacillaceae</taxon>
        <taxon>Pontibacillus</taxon>
    </lineage>
</organism>
<dbReference type="Proteomes" id="UP001589836">
    <property type="component" value="Unassembled WGS sequence"/>
</dbReference>
<sequence length="66" mass="7905">MRTIYDVQQLLKRFGTFIYIGDRLADLEMMEQEVKDLFQAQCITKEEFQMSTLLLRQEASRLKDNN</sequence>
<gene>
    <name evidence="1" type="ORF">ACFFGV_03305</name>
</gene>
<protein>
    <submittedName>
        <fullName evidence="1">YqgQ family protein</fullName>
    </submittedName>
</protein>
<dbReference type="SUPFAM" id="SSF158379">
    <property type="entry name" value="YqgQ-like"/>
    <property type="match status" value="1"/>
</dbReference>
<dbReference type="Pfam" id="PF06014">
    <property type="entry name" value="YqgQ-like"/>
    <property type="match status" value="1"/>
</dbReference>
<name>A0ABV6LJY3_9BACI</name>
<comment type="caution">
    <text evidence="1">The sequence shown here is derived from an EMBL/GenBank/DDBJ whole genome shotgun (WGS) entry which is preliminary data.</text>
</comment>
<dbReference type="InterPro" id="IPR009256">
    <property type="entry name" value="YqgQ-like"/>
</dbReference>
<accession>A0ABV6LJY3</accession>
<keyword evidence="2" id="KW-1185">Reference proteome</keyword>
<reference evidence="1 2" key="1">
    <citation type="submission" date="2024-09" db="EMBL/GenBank/DDBJ databases">
        <authorList>
            <person name="Sun Q."/>
            <person name="Mori K."/>
        </authorList>
    </citation>
    <scope>NUCLEOTIDE SEQUENCE [LARGE SCALE GENOMIC DNA]</scope>
    <source>
        <strain evidence="1 2">NCAIM B.02529</strain>
    </source>
</reference>
<evidence type="ECO:0000313" key="1">
    <source>
        <dbReference type="EMBL" id="MFC0522614.1"/>
    </source>
</evidence>